<evidence type="ECO:0000256" key="3">
    <source>
        <dbReference type="ARBA" id="ARBA00012739"/>
    </source>
</evidence>
<dbReference type="InterPro" id="IPR004412">
    <property type="entry name" value="GatA"/>
</dbReference>
<dbReference type="EC" id="6.3.5.7" evidence="3 10"/>
<dbReference type="HAMAP" id="MF_00120">
    <property type="entry name" value="GatA"/>
    <property type="match status" value="1"/>
</dbReference>
<dbReference type="NCBIfam" id="TIGR00132">
    <property type="entry name" value="gatA"/>
    <property type="match status" value="1"/>
</dbReference>
<dbReference type="PROSITE" id="PS00571">
    <property type="entry name" value="AMIDASES"/>
    <property type="match status" value="1"/>
</dbReference>
<keyword evidence="5 10" id="KW-0436">Ligase</keyword>
<name>A0ABT7QLH5_9GAMM</name>
<evidence type="ECO:0000256" key="5">
    <source>
        <dbReference type="ARBA" id="ARBA00022598"/>
    </source>
</evidence>
<comment type="function">
    <text evidence="10">Allows the formation of correctly charged Gln-tRNA(Gln) through the transamidation of misacylated Glu-tRNA(Gln) in organisms which lack glutaminyl-tRNA synthetase. The reaction takes place in the presence of glutamine and ATP through an activated gamma-phospho-Glu-tRNA(Gln).</text>
</comment>
<evidence type="ECO:0000256" key="6">
    <source>
        <dbReference type="ARBA" id="ARBA00022741"/>
    </source>
</evidence>
<keyword evidence="13" id="KW-1185">Reference proteome</keyword>
<comment type="similarity">
    <text evidence="1 10">Belongs to the amidase family. GatA subfamily.</text>
</comment>
<feature type="active site" description="Charge relay system" evidence="10">
    <location>
        <position position="143"/>
    </location>
</feature>
<dbReference type="Gene3D" id="3.90.1300.10">
    <property type="entry name" value="Amidase signature (AS) domain"/>
    <property type="match status" value="1"/>
</dbReference>
<reference evidence="12" key="2">
    <citation type="journal article" date="2023" name="Microbiome">
        <title>Synthase-selected sorting approach identifies a beta-lactone synthase in a nudibranch symbiotic bacterium.</title>
        <authorList>
            <person name="Dzunkova M."/>
            <person name="La Clair J.J."/>
            <person name="Tyml T."/>
            <person name="Doud D."/>
            <person name="Schulz F."/>
            <person name="Piquer-Esteban S."/>
            <person name="Porcel Sanchis D."/>
            <person name="Osborn A."/>
            <person name="Robinson D."/>
            <person name="Louie K.B."/>
            <person name="Bowen B.P."/>
            <person name="Bowers R.M."/>
            <person name="Lee J."/>
            <person name="Arnau V."/>
            <person name="Diaz-Villanueva W."/>
            <person name="Stepanauskas R."/>
            <person name="Gosliner T."/>
            <person name="Date S.V."/>
            <person name="Northen T.R."/>
            <person name="Cheng J.F."/>
            <person name="Burkart M.D."/>
            <person name="Woyke T."/>
        </authorList>
    </citation>
    <scope>NUCLEOTIDE SEQUENCE</scope>
    <source>
        <strain evidence="12">Df01</strain>
    </source>
</reference>
<evidence type="ECO:0000259" key="11">
    <source>
        <dbReference type="Pfam" id="PF01425"/>
    </source>
</evidence>
<keyword evidence="8 10" id="KW-0648">Protein biosynthesis</keyword>
<evidence type="ECO:0000256" key="9">
    <source>
        <dbReference type="ARBA" id="ARBA00047407"/>
    </source>
</evidence>
<sequence>MNTELSTAGVRGLVALLTAGDVSATEVSAHFQRQIKAQKQLNAFVQIEDNPTVPANNGTLAGVPIAHKDIFCARDVASTCGSNILKNYNPPYDAAIVERAHAAGMVCLGRTNMDEFAMGSSGEHSVYGATLNPWNETRTPGGSSSGSAAAVAARLTPVATATDTGGSIRQPAAFCGVTGVKPTYGRISRWGMVAFASSFDQGGVIAVSADDCALALNALCGFDARDSTSLDVPTEDFTHDIHTPLSGLKIGVPAEFFGDGLNAETGTRVQEALQTMQKAGAELVDVRLPAVNFAIPAYYVLTCAEASSNLSRFDGVRYGLRADNANDLLSMYEKTRAAGFGEEVKRRILVGAYVLSYGYYDAYYRRAMKVRKLVADDFARAFEQCDLIAGPTTPGPAFALNEIADSDPVTMYKQDIYTVPINLAGLPAASVPCGFAGALPVGLQLIAPPMEEARLLRVAHQYQQHTDFHQRLPVTVA</sequence>
<keyword evidence="6 10" id="KW-0547">Nucleotide-binding</keyword>
<comment type="caution">
    <text evidence="12">The sequence shown here is derived from an EMBL/GenBank/DDBJ whole genome shotgun (WGS) entry which is preliminary data.</text>
</comment>
<comment type="subunit">
    <text evidence="2 10">Heterotrimer of A, B and C subunits.</text>
</comment>
<dbReference type="InterPro" id="IPR023631">
    <property type="entry name" value="Amidase_dom"/>
</dbReference>
<dbReference type="PANTHER" id="PTHR11895:SF151">
    <property type="entry name" value="GLUTAMYL-TRNA(GLN) AMIDOTRANSFERASE SUBUNIT A"/>
    <property type="match status" value="1"/>
</dbReference>
<evidence type="ECO:0000256" key="8">
    <source>
        <dbReference type="ARBA" id="ARBA00022917"/>
    </source>
</evidence>
<feature type="active site" description="Acyl-ester intermediate" evidence="10">
    <location>
        <position position="167"/>
    </location>
</feature>
<dbReference type="EMBL" id="JANQAO010000002">
    <property type="protein sequence ID" value="MDM5147563.1"/>
    <property type="molecule type" value="Genomic_DNA"/>
</dbReference>
<proteinExistence type="inferred from homology"/>
<feature type="domain" description="Amidase" evidence="11">
    <location>
        <begin position="54"/>
        <end position="456"/>
    </location>
</feature>
<dbReference type="SUPFAM" id="SSF75304">
    <property type="entry name" value="Amidase signature (AS) enzymes"/>
    <property type="match status" value="1"/>
</dbReference>
<evidence type="ECO:0000256" key="1">
    <source>
        <dbReference type="ARBA" id="ARBA00008069"/>
    </source>
</evidence>
<protein>
    <recommendedName>
        <fullName evidence="4 10">Glutamyl-tRNA(Gln) amidotransferase subunit A</fullName>
        <shortName evidence="10">Glu-ADT subunit A</shortName>
        <ecNumber evidence="3 10">6.3.5.7</ecNumber>
    </recommendedName>
</protein>
<evidence type="ECO:0000256" key="10">
    <source>
        <dbReference type="HAMAP-Rule" id="MF_00120"/>
    </source>
</evidence>
<dbReference type="InterPro" id="IPR000120">
    <property type="entry name" value="Amidase"/>
</dbReference>
<evidence type="ECO:0000256" key="2">
    <source>
        <dbReference type="ARBA" id="ARBA00011123"/>
    </source>
</evidence>
<accession>A0ABT7QLH5</accession>
<keyword evidence="7 10" id="KW-0067">ATP-binding</keyword>
<reference evidence="12" key="1">
    <citation type="submission" date="2022-08" db="EMBL/GenBank/DDBJ databases">
        <authorList>
            <person name="Dzunkova M."/>
            <person name="La Clair J."/>
            <person name="Tyml T."/>
            <person name="Doud D."/>
            <person name="Schulz F."/>
            <person name="Piquer S."/>
            <person name="Porcel Sanchis D."/>
            <person name="Osborn A."/>
            <person name="Robinson D."/>
            <person name="Louie K.B."/>
            <person name="Bowen B.P."/>
            <person name="Bowers R."/>
            <person name="Lee J."/>
            <person name="Arnau Llombart V."/>
            <person name="Diaz Villanueva W."/>
            <person name="Gosliner T."/>
            <person name="Northen T."/>
            <person name="Cheng J.-F."/>
            <person name="Burkart M.D."/>
            <person name="Woyke T."/>
        </authorList>
    </citation>
    <scope>NUCLEOTIDE SEQUENCE</scope>
    <source>
        <strain evidence="12">Df01</strain>
    </source>
</reference>
<gene>
    <name evidence="10 12" type="primary">gatA</name>
    <name evidence="12" type="ORF">NQX30_04160</name>
</gene>
<feature type="active site" description="Charge relay system" evidence="10">
    <location>
        <position position="68"/>
    </location>
</feature>
<evidence type="ECO:0000313" key="13">
    <source>
        <dbReference type="Proteomes" id="UP001168167"/>
    </source>
</evidence>
<evidence type="ECO:0000256" key="4">
    <source>
        <dbReference type="ARBA" id="ARBA00014428"/>
    </source>
</evidence>
<organism evidence="12 13">
    <name type="scientific">Candidatus Doriopsillibacter californiensis</name>
    <dbReference type="NCBI Taxonomy" id="2970740"/>
    <lineage>
        <taxon>Bacteria</taxon>
        <taxon>Pseudomonadati</taxon>
        <taxon>Pseudomonadota</taxon>
        <taxon>Gammaproteobacteria</taxon>
        <taxon>Candidatus Tethybacterales</taxon>
        <taxon>Candidatus Persebacteraceae</taxon>
        <taxon>Candidatus Doriopsillibacter</taxon>
    </lineage>
</organism>
<comment type="catalytic activity">
    <reaction evidence="9 10">
        <text>L-glutamyl-tRNA(Gln) + L-glutamine + ATP + H2O = L-glutaminyl-tRNA(Gln) + L-glutamate + ADP + phosphate + H(+)</text>
        <dbReference type="Rhea" id="RHEA:17521"/>
        <dbReference type="Rhea" id="RHEA-COMP:9681"/>
        <dbReference type="Rhea" id="RHEA-COMP:9684"/>
        <dbReference type="ChEBI" id="CHEBI:15377"/>
        <dbReference type="ChEBI" id="CHEBI:15378"/>
        <dbReference type="ChEBI" id="CHEBI:29985"/>
        <dbReference type="ChEBI" id="CHEBI:30616"/>
        <dbReference type="ChEBI" id="CHEBI:43474"/>
        <dbReference type="ChEBI" id="CHEBI:58359"/>
        <dbReference type="ChEBI" id="CHEBI:78520"/>
        <dbReference type="ChEBI" id="CHEBI:78521"/>
        <dbReference type="ChEBI" id="CHEBI:456216"/>
        <dbReference type="EC" id="6.3.5.7"/>
    </reaction>
</comment>
<dbReference type="PANTHER" id="PTHR11895">
    <property type="entry name" value="TRANSAMIDASE"/>
    <property type="match status" value="1"/>
</dbReference>
<dbReference type="InterPro" id="IPR020556">
    <property type="entry name" value="Amidase_CS"/>
</dbReference>
<dbReference type="Proteomes" id="UP001168167">
    <property type="component" value="Unassembled WGS sequence"/>
</dbReference>
<dbReference type="InterPro" id="IPR036928">
    <property type="entry name" value="AS_sf"/>
</dbReference>
<evidence type="ECO:0000313" key="12">
    <source>
        <dbReference type="EMBL" id="MDM5147563.1"/>
    </source>
</evidence>
<dbReference type="Pfam" id="PF01425">
    <property type="entry name" value="Amidase"/>
    <property type="match status" value="1"/>
</dbReference>
<evidence type="ECO:0000256" key="7">
    <source>
        <dbReference type="ARBA" id="ARBA00022840"/>
    </source>
</evidence>